<sequence length="182" mass="20151">KMNAGMFPTISDAQNEVGGSYYVVRAIMQDLKHNWNTLSMETEECDALSENSVIKEISTEISDVPQSKLPGEGISSIPKADLCNYVFFFPCKNDASEVAGSVPCHETYEPTSILKTPDNAVNMETVNKSKVSSRKFRHKSKTEVPEKSQVPKGEDGEGQRRSSVWENLKSFASGIFSMWKGS</sequence>
<evidence type="ECO:0000313" key="4">
    <source>
        <dbReference type="Proteomes" id="UP000015453"/>
    </source>
</evidence>
<evidence type="ECO:0000256" key="1">
    <source>
        <dbReference type="SAM" id="MobiDB-lite"/>
    </source>
</evidence>
<feature type="region of interest" description="Disordered" evidence="1">
    <location>
        <begin position="127"/>
        <end position="163"/>
    </location>
</feature>
<dbReference type="OrthoDB" id="1930826at2759"/>
<dbReference type="InterPro" id="IPR058942">
    <property type="entry name" value="AT3G52170-like"/>
</dbReference>
<feature type="non-terminal residue" evidence="3">
    <location>
        <position position="1"/>
    </location>
</feature>
<gene>
    <name evidence="3" type="ORF">M569_06210</name>
</gene>
<dbReference type="AlphaFoldDB" id="S8E802"/>
<feature type="compositionally biased region" description="Basic residues" evidence="1">
    <location>
        <begin position="131"/>
        <end position="140"/>
    </location>
</feature>
<keyword evidence="4" id="KW-1185">Reference proteome</keyword>
<dbReference type="Pfam" id="PF25896">
    <property type="entry name" value="HTH_AT3G52170"/>
    <property type="match status" value="1"/>
</dbReference>
<dbReference type="PANTHER" id="PTHR34568:SF4">
    <property type="entry name" value="OS02G0638000 PROTEIN"/>
    <property type="match status" value="1"/>
</dbReference>
<dbReference type="InterPro" id="IPR058941">
    <property type="entry name" value="HTH_AT3G52170-like"/>
</dbReference>
<feature type="domain" description="AT3G52170-like helix-turn-helix" evidence="2">
    <location>
        <begin position="2"/>
        <end position="33"/>
    </location>
</feature>
<dbReference type="PANTHER" id="PTHR34568">
    <property type="entry name" value="RRM DOMAIN-CONTAINING PROTEIN"/>
    <property type="match status" value="1"/>
</dbReference>
<reference evidence="3 4" key="1">
    <citation type="journal article" date="2013" name="BMC Genomics">
        <title>The miniature genome of a carnivorous plant Genlisea aurea contains a low number of genes and short non-coding sequences.</title>
        <authorList>
            <person name="Leushkin E.V."/>
            <person name="Sutormin R.A."/>
            <person name="Nabieva E.R."/>
            <person name="Penin A.A."/>
            <person name="Kondrashov A.S."/>
            <person name="Logacheva M.D."/>
        </authorList>
    </citation>
    <scope>NUCLEOTIDE SEQUENCE [LARGE SCALE GENOMIC DNA]</scope>
</reference>
<dbReference type="EMBL" id="AUSU01002559">
    <property type="protein sequence ID" value="EPS68562.1"/>
    <property type="molecule type" value="Genomic_DNA"/>
</dbReference>
<evidence type="ECO:0000313" key="3">
    <source>
        <dbReference type="EMBL" id="EPS68562.1"/>
    </source>
</evidence>
<organism evidence="3 4">
    <name type="scientific">Genlisea aurea</name>
    <dbReference type="NCBI Taxonomy" id="192259"/>
    <lineage>
        <taxon>Eukaryota</taxon>
        <taxon>Viridiplantae</taxon>
        <taxon>Streptophyta</taxon>
        <taxon>Embryophyta</taxon>
        <taxon>Tracheophyta</taxon>
        <taxon>Spermatophyta</taxon>
        <taxon>Magnoliopsida</taxon>
        <taxon>eudicotyledons</taxon>
        <taxon>Gunneridae</taxon>
        <taxon>Pentapetalae</taxon>
        <taxon>asterids</taxon>
        <taxon>lamiids</taxon>
        <taxon>Lamiales</taxon>
        <taxon>Lentibulariaceae</taxon>
        <taxon>Genlisea</taxon>
    </lineage>
</organism>
<comment type="caution">
    <text evidence="3">The sequence shown here is derived from an EMBL/GenBank/DDBJ whole genome shotgun (WGS) entry which is preliminary data.</text>
</comment>
<accession>S8E802</accession>
<protein>
    <recommendedName>
        <fullName evidence="2">AT3G52170-like helix-turn-helix domain-containing protein</fullName>
    </recommendedName>
</protein>
<name>S8E802_9LAMI</name>
<proteinExistence type="predicted"/>
<evidence type="ECO:0000259" key="2">
    <source>
        <dbReference type="Pfam" id="PF25896"/>
    </source>
</evidence>
<dbReference type="Proteomes" id="UP000015453">
    <property type="component" value="Unassembled WGS sequence"/>
</dbReference>